<feature type="coiled-coil region" evidence="4">
    <location>
        <begin position="398"/>
        <end position="425"/>
    </location>
</feature>
<gene>
    <name evidence="7" type="ORF">ACFOYY_34705</name>
</gene>
<proteinExistence type="inferred from homology"/>
<dbReference type="Pfam" id="PF13476">
    <property type="entry name" value="AAA_23"/>
    <property type="match status" value="1"/>
</dbReference>
<keyword evidence="8" id="KW-1185">Reference proteome</keyword>
<dbReference type="PANTHER" id="PTHR32114:SF2">
    <property type="entry name" value="ABC TRANSPORTER ABCH.3"/>
    <property type="match status" value="1"/>
</dbReference>
<name>A0ABV8FCB8_9ACTN</name>
<evidence type="ECO:0000256" key="1">
    <source>
        <dbReference type="ARBA" id="ARBA00006930"/>
    </source>
</evidence>
<dbReference type="InterPro" id="IPR027417">
    <property type="entry name" value="P-loop_NTPase"/>
</dbReference>
<dbReference type="InterPro" id="IPR038729">
    <property type="entry name" value="Rad50/SbcC_AAA"/>
</dbReference>
<dbReference type="PANTHER" id="PTHR32114">
    <property type="entry name" value="ABC TRANSPORTER ABCH.3"/>
    <property type="match status" value="1"/>
</dbReference>
<evidence type="ECO:0000256" key="2">
    <source>
        <dbReference type="ARBA" id="ARBA00011322"/>
    </source>
</evidence>
<evidence type="ECO:0000313" key="7">
    <source>
        <dbReference type="EMBL" id="MFC3985325.1"/>
    </source>
</evidence>
<evidence type="ECO:0000256" key="5">
    <source>
        <dbReference type="SAM" id="MobiDB-lite"/>
    </source>
</evidence>
<evidence type="ECO:0000259" key="6">
    <source>
        <dbReference type="Pfam" id="PF13476"/>
    </source>
</evidence>
<protein>
    <recommendedName>
        <fullName evidence="3">Nuclease SbcCD subunit C</fullName>
    </recommendedName>
</protein>
<reference evidence="8" key="1">
    <citation type="journal article" date="2019" name="Int. J. Syst. Evol. Microbiol.">
        <title>The Global Catalogue of Microorganisms (GCM) 10K type strain sequencing project: providing services to taxonomists for standard genome sequencing and annotation.</title>
        <authorList>
            <consortium name="The Broad Institute Genomics Platform"/>
            <consortium name="The Broad Institute Genome Sequencing Center for Infectious Disease"/>
            <person name="Wu L."/>
            <person name="Ma J."/>
        </authorList>
    </citation>
    <scope>NUCLEOTIDE SEQUENCE [LARGE SCALE GENOMIC DNA]</scope>
    <source>
        <strain evidence="8">TBRC 7912</strain>
    </source>
</reference>
<feature type="coiled-coil region" evidence="4">
    <location>
        <begin position="993"/>
        <end position="1053"/>
    </location>
</feature>
<feature type="coiled-coil region" evidence="4">
    <location>
        <begin position="696"/>
        <end position="742"/>
    </location>
</feature>
<comment type="caution">
    <text evidence="7">The sequence shown here is derived from an EMBL/GenBank/DDBJ whole genome shotgun (WGS) entry which is preliminary data.</text>
</comment>
<dbReference type="RefSeq" id="WP_386195383.1">
    <property type="nucleotide sequence ID" value="NZ_JBHSBC010000045.1"/>
</dbReference>
<comment type="similarity">
    <text evidence="1">Belongs to the SMC family. SbcC subfamily.</text>
</comment>
<sequence length="1267" mass="135838">MRPHRLWITAFGSFPGEEEIDFDALAEAGLFLIHGPTGAGKTTVLDALCYALYGRVPGRRDNAKSLRCDHAPPGRGPSVALEVTLRGRRLKITRSPAWQRPKLRGEGMTGEKEKALVQEFTPSGEWTGLTTRVDEAGELIGTLLGMNADQFFQVAMLPQGDFARFLRADGEDRRRVLERLFSVRVYAGAEAWLADQRTEAFREQQSLRTEVDFAVKRIEEAAGPELLALLAENAGDSSSEEDPLAWAAAIEALAADAEAGAGRDNDGVLETVRLARAALEQGNALADRRRRHAEAVARERALGESAQERADLEDVLDEAARADRVLPMIRAAEQREETATKAHRMAADAVARALPLIGPAAGAAGENAAGVERLAAMALDRREEITRLEELRTQEPLLSKDLLERATLTREIAELEARQKETDSRLGVLPGLRREAEARLSAARLDAARVPAAESARDAALARLKAVERRDGLAVALEEARGHLATALGRLPDPVEHRPGDEARTRELLAVREREHGRLLAGLEGLRGDEARLAELAGPLAVLDAELAEAQERETALGARCAELPAALAEVTAELTEVRARAAEIPETRARAAAAAAGLDAAGRRDGLRAELDAARTLQAEAVDLAQRLRDRLQDLRQARIDGMAAELAAELVPGEPCAVCGSPEHPHPAARSGRAPTPEDERAAQADHDAAVERRRNAETAVAALTSRLEEALAVAGDTPVEQAREALDEVRRALAALTAVAETESALAEKAERLTAELDEARTGAADAARLLAGGRTRQEEWRAEQDRLTARLDEARGADPTVQARRERLTREAALFAAAAEAAGRAAELAAEHREASEETDVPAEQAARELARAQEALAGLTESARAEPALAEEAARTADEQVRLEELSRELAVTLAARRTRRERLDADIERLTARLDEARGDDPTLAARLDRLAEEAELLTEAVEATRLERTATAELAAAHVTATAAAVEAGFSGVEDALAAFRPPAEREEKAERLRELERERVAVTALLADPELVAAAAEPEPDLDGLRAARDAAEAAQARLLSAANQARARLARLVTLGAELAGCLDRWGPARRRHHVAEGLAALTGGTSGDNRWKMRLSAFVLGERLRQVVDSANERLDRMSGGRYLLEHGLGRTAGDRSRSGGGLGLRIVDGWTGRDRDPATLSGGESFITSLALALGLADVVSAEAGGVEIGALFIDEGFGTLDEETLDGVLDILDGLRDGGRAVGIVSHVTELRSRVPAQLRVSKGRKGSTVEVTVP</sequence>
<feature type="coiled-coil region" evidence="4">
    <location>
        <begin position="781"/>
        <end position="954"/>
    </location>
</feature>
<feature type="domain" description="Rad50/SbcC-type AAA" evidence="6">
    <location>
        <begin position="8"/>
        <end position="180"/>
    </location>
</feature>
<feature type="region of interest" description="Disordered" evidence="5">
    <location>
        <begin position="663"/>
        <end position="691"/>
    </location>
</feature>
<accession>A0ABV8FCB8</accession>
<dbReference type="Pfam" id="PF13558">
    <property type="entry name" value="SbcC_Walker_B"/>
    <property type="match status" value="1"/>
</dbReference>
<evidence type="ECO:0000313" key="8">
    <source>
        <dbReference type="Proteomes" id="UP001595698"/>
    </source>
</evidence>
<dbReference type="Proteomes" id="UP001595698">
    <property type="component" value="Unassembled WGS sequence"/>
</dbReference>
<keyword evidence="4" id="KW-0175">Coiled coil</keyword>
<dbReference type="EMBL" id="JBHSBC010000045">
    <property type="protein sequence ID" value="MFC3985325.1"/>
    <property type="molecule type" value="Genomic_DNA"/>
</dbReference>
<comment type="subunit">
    <text evidence="2">Heterodimer of SbcC and SbcD.</text>
</comment>
<evidence type="ECO:0000256" key="4">
    <source>
        <dbReference type="SAM" id="Coils"/>
    </source>
</evidence>
<feature type="compositionally biased region" description="Basic and acidic residues" evidence="5">
    <location>
        <begin position="678"/>
        <end position="691"/>
    </location>
</feature>
<organism evidence="7 8">
    <name type="scientific">Streptosporangium jomthongense</name>
    <dbReference type="NCBI Taxonomy" id="1193683"/>
    <lineage>
        <taxon>Bacteria</taxon>
        <taxon>Bacillati</taxon>
        <taxon>Actinomycetota</taxon>
        <taxon>Actinomycetes</taxon>
        <taxon>Streptosporangiales</taxon>
        <taxon>Streptosporangiaceae</taxon>
        <taxon>Streptosporangium</taxon>
    </lineage>
</organism>
<evidence type="ECO:0000256" key="3">
    <source>
        <dbReference type="ARBA" id="ARBA00013368"/>
    </source>
</evidence>
<dbReference type="Gene3D" id="3.40.50.300">
    <property type="entry name" value="P-loop containing nucleotide triphosphate hydrolases"/>
    <property type="match status" value="2"/>
</dbReference>
<dbReference type="SUPFAM" id="SSF52540">
    <property type="entry name" value="P-loop containing nucleoside triphosphate hydrolases"/>
    <property type="match status" value="1"/>
</dbReference>